<reference evidence="11 12" key="1">
    <citation type="submission" date="2018-07" db="EMBL/GenBank/DDBJ databases">
        <title>The complete nuclear genome of the prasinophyte Chloropicon primus (CCMP1205).</title>
        <authorList>
            <person name="Pombert J.-F."/>
            <person name="Otis C."/>
            <person name="Turmel M."/>
            <person name="Lemieux C."/>
        </authorList>
    </citation>
    <scope>NUCLEOTIDE SEQUENCE [LARGE SCALE GENOMIC DNA]</scope>
    <source>
        <strain evidence="11 12">CCMP1205</strain>
    </source>
</reference>
<evidence type="ECO:0000313" key="12">
    <source>
        <dbReference type="Proteomes" id="UP000316726"/>
    </source>
</evidence>
<dbReference type="PANTHER" id="PTHR48041">
    <property type="entry name" value="ABC TRANSPORTER G FAMILY MEMBER 28"/>
    <property type="match status" value="1"/>
</dbReference>
<dbReference type="STRING" id="1764295.A0A5B8MHP6"/>
<dbReference type="EMBL" id="CP031036">
    <property type="protein sequence ID" value="QDZ19957.1"/>
    <property type="molecule type" value="Genomic_DNA"/>
</dbReference>
<dbReference type="SUPFAM" id="SSF52540">
    <property type="entry name" value="P-loop containing nucleoside triphosphate hydrolases"/>
    <property type="match status" value="1"/>
</dbReference>
<feature type="transmembrane region" description="Helical" evidence="9">
    <location>
        <begin position="611"/>
        <end position="632"/>
    </location>
</feature>
<dbReference type="OrthoDB" id="66620at2759"/>
<dbReference type="PANTHER" id="PTHR48041:SF139">
    <property type="entry name" value="PROTEIN SCARLET"/>
    <property type="match status" value="1"/>
</dbReference>
<dbReference type="AlphaFoldDB" id="A0A5B8MHP6"/>
<feature type="transmembrane region" description="Helical" evidence="9">
    <location>
        <begin position="429"/>
        <end position="457"/>
    </location>
</feature>
<dbReference type="Gene3D" id="3.40.50.300">
    <property type="entry name" value="P-loop containing nucleotide triphosphate hydrolases"/>
    <property type="match status" value="1"/>
</dbReference>
<gene>
    <name evidence="11" type="ORF">A3770_03p24750</name>
</gene>
<evidence type="ECO:0000256" key="3">
    <source>
        <dbReference type="ARBA" id="ARBA00022692"/>
    </source>
</evidence>
<dbReference type="PROSITE" id="PS00211">
    <property type="entry name" value="ABC_TRANSPORTER_1"/>
    <property type="match status" value="1"/>
</dbReference>
<dbReference type="GO" id="GO:0140359">
    <property type="term" value="F:ABC-type transporter activity"/>
    <property type="evidence" value="ECO:0007669"/>
    <property type="project" value="InterPro"/>
</dbReference>
<dbReference type="Pfam" id="PF00005">
    <property type="entry name" value="ABC_tran"/>
    <property type="match status" value="1"/>
</dbReference>
<evidence type="ECO:0000256" key="6">
    <source>
        <dbReference type="ARBA" id="ARBA00022989"/>
    </source>
</evidence>
<evidence type="ECO:0000259" key="10">
    <source>
        <dbReference type="PROSITE" id="PS50893"/>
    </source>
</evidence>
<keyword evidence="5 11" id="KW-0067">ATP-binding</keyword>
<proteinExistence type="predicted"/>
<dbReference type="SMART" id="SM00382">
    <property type="entry name" value="AAA"/>
    <property type="match status" value="1"/>
</dbReference>
<keyword evidence="6 9" id="KW-1133">Transmembrane helix</keyword>
<dbReference type="Pfam" id="PF01061">
    <property type="entry name" value="ABC2_membrane"/>
    <property type="match status" value="1"/>
</dbReference>
<feature type="transmembrane region" description="Helical" evidence="9">
    <location>
        <begin position="353"/>
        <end position="374"/>
    </location>
</feature>
<dbReference type="GO" id="GO:0005524">
    <property type="term" value="F:ATP binding"/>
    <property type="evidence" value="ECO:0007669"/>
    <property type="project" value="UniProtKB-KW"/>
</dbReference>
<dbReference type="PROSITE" id="PS50893">
    <property type="entry name" value="ABC_TRANSPORTER_2"/>
    <property type="match status" value="1"/>
</dbReference>
<dbReference type="GO" id="GO:0016887">
    <property type="term" value="F:ATP hydrolysis activity"/>
    <property type="evidence" value="ECO:0007669"/>
    <property type="project" value="InterPro"/>
</dbReference>
<feature type="domain" description="ABC transporter" evidence="10">
    <location>
        <begin position="18"/>
        <end position="262"/>
    </location>
</feature>
<evidence type="ECO:0000256" key="9">
    <source>
        <dbReference type="SAM" id="Phobius"/>
    </source>
</evidence>
<evidence type="ECO:0000256" key="4">
    <source>
        <dbReference type="ARBA" id="ARBA00022741"/>
    </source>
</evidence>
<evidence type="ECO:0000256" key="8">
    <source>
        <dbReference type="SAM" id="MobiDB-lite"/>
    </source>
</evidence>
<evidence type="ECO:0000256" key="1">
    <source>
        <dbReference type="ARBA" id="ARBA00004141"/>
    </source>
</evidence>
<sequence length="654" mass="72230">MTVEEGGNFVKGNEHLGKRADSIFTFSDCRYVIKGKEILKGLSGTVKSGEVLAIVGPSGAGKTMLMNVFSLKSGPGRREGRVTLNSRDVTLSKFKKYFSVVEQQDNHWAYLTPREAITLATELQHTYSAEQTVQIVDSLIENMGLTGCQNTRVGNQFIQGLSGGQKRRLSLAIALVKKPCVILLDEPTSGLDAAAATSIMSFFKDLAQNLNIVIACTIHQPSTKVYNGFDLAMVLTGGRSAFFGPASFLGDYLQLIDRPIPRNSNPAEHVLDLVNREFTSPKEVDYMIDSWKAYSDKETRNPDSYLHKIAEEIANQKKGRGGSLPEPEPSPGALSQVGTLLKRQTILTIRDPIMYFGRAVAFLVACTFFSFVYLESRERTQSQAPYKLFLFMWHIGVPCALGVVAVIAYNMEFVSIKREVKQGQYSPSSYVFASSILQLPMMFVLGIAALTVGGYCVSLYHVPMYGQMLMLYASTLWTFESMAQLFAVQFPNPLLGMLAYMNLWFSSFLFCGIMVPEADVPWPLKVFCYILPLKYFLKSAMHTDLHETTFRGAMLDSEDPRGFSCRNATGDQGAGAESSLACYGYTGHQVLDSVGVTYRSIESKSTYVEDLLIILAIGILFKVMGTLVTITACRAQKGLSKPSKESSTEEEETT</sequence>
<dbReference type="InterPro" id="IPR003439">
    <property type="entry name" value="ABC_transporter-like_ATP-bd"/>
</dbReference>
<evidence type="ECO:0000256" key="5">
    <source>
        <dbReference type="ARBA" id="ARBA00022840"/>
    </source>
</evidence>
<accession>A0A5B8MHP6</accession>
<keyword evidence="2" id="KW-0813">Transport</keyword>
<organism evidence="11 12">
    <name type="scientific">Chloropicon primus</name>
    <dbReference type="NCBI Taxonomy" id="1764295"/>
    <lineage>
        <taxon>Eukaryota</taxon>
        <taxon>Viridiplantae</taxon>
        <taxon>Chlorophyta</taxon>
        <taxon>Chloropicophyceae</taxon>
        <taxon>Chloropicales</taxon>
        <taxon>Chloropicaceae</taxon>
        <taxon>Chloropicon</taxon>
    </lineage>
</organism>
<feature type="transmembrane region" description="Helical" evidence="9">
    <location>
        <begin position="494"/>
        <end position="515"/>
    </location>
</feature>
<dbReference type="Proteomes" id="UP000316726">
    <property type="component" value="Chromosome 3"/>
</dbReference>
<keyword evidence="3 9" id="KW-0812">Transmembrane</keyword>
<dbReference type="InterPro" id="IPR017871">
    <property type="entry name" value="ABC_transporter-like_CS"/>
</dbReference>
<evidence type="ECO:0000256" key="7">
    <source>
        <dbReference type="ARBA" id="ARBA00023136"/>
    </source>
</evidence>
<feature type="region of interest" description="Disordered" evidence="8">
    <location>
        <begin position="316"/>
        <end position="335"/>
    </location>
</feature>
<dbReference type="InterPro" id="IPR013525">
    <property type="entry name" value="ABC2_TM"/>
</dbReference>
<evidence type="ECO:0000256" key="2">
    <source>
        <dbReference type="ARBA" id="ARBA00022448"/>
    </source>
</evidence>
<protein>
    <submittedName>
        <fullName evidence="11">ATP-binding cassette transporter</fullName>
    </submittedName>
</protein>
<keyword evidence="12" id="KW-1185">Reference proteome</keyword>
<dbReference type="InterPro" id="IPR050352">
    <property type="entry name" value="ABCG_transporters"/>
</dbReference>
<dbReference type="GO" id="GO:0016020">
    <property type="term" value="C:membrane"/>
    <property type="evidence" value="ECO:0007669"/>
    <property type="project" value="UniProtKB-SubCell"/>
</dbReference>
<name>A0A5B8MHP6_9CHLO</name>
<keyword evidence="7 9" id="KW-0472">Membrane</keyword>
<comment type="subcellular location">
    <subcellularLocation>
        <location evidence="1">Membrane</location>
        <topology evidence="1">Multi-pass membrane protein</topology>
    </subcellularLocation>
</comment>
<feature type="transmembrane region" description="Helical" evidence="9">
    <location>
        <begin position="386"/>
        <end position="409"/>
    </location>
</feature>
<dbReference type="InterPro" id="IPR027417">
    <property type="entry name" value="P-loop_NTPase"/>
</dbReference>
<keyword evidence="4" id="KW-0547">Nucleotide-binding</keyword>
<dbReference type="InterPro" id="IPR003593">
    <property type="entry name" value="AAA+_ATPase"/>
</dbReference>
<evidence type="ECO:0000313" key="11">
    <source>
        <dbReference type="EMBL" id="QDZ19957.1"/>
    </source>
</evidence>